<evidence type="ECO:0000256" key="2">
    <source>
        <dbReference type="ARBA" id="ARBA00023002"/>
    </source>
</evidence>
<dbReference type="SUPFAM" id="SSF51735">
    <property type="entry name" value="NAD(P)-binding Rossmann-fold domains"/>
    <property type="match status" value="1"/>
</dbReference>
<dbReference type="InterPro" id="IPR057326">
    <property type="entry name" value="KR_dom"/>
</dbReference>
<sequence length="267" mass="27778">MAGRFEGKRVLVTGASSGIGAATAVAFAREGATVGLAARRADRLAEVLAECREHAPDSAGLPVALPVDLADLDGIEAFAADAARQLGGVDVLVNNAGIPKRRRAAKLTPEDLREVMAVNFEAPVRLTAALLPGMLERGHGHVVNLSSMGVHMFSMGAGAYAASKAAVELWTEALYLELAGSGVSAHLLVPGTTATEFSRERDNNDPPFPVDPATAATPEQVASALLDCLGTDVFVTYATERDAATARAKNADPNGFLGDFLTKMGRR</sequence>
<reference evidence="5 6" key="1">
    <citation type="submission" date="2024-06" db="EMBL/GenBank/DDBJ databases">
        <title>The Natural Products Discovery Center: Release of the First 8490 Sequenced Strains for Exploring Actinobacteria Biosynthetic Diversity.</title>
        <authorList>
            <person name="Kalkreuter E."/>
            <person name="Kautsar S.A."/>
            <person name="Yang D."/>
            <person name="Bader C.D."/>
            <person name="Teijaro C.N."/>
            <person name="Fluegel L."/>
            <person name="Davis C.M."/>
            <person name="Simpson J.R."/>
            <person name="Lauterbach L."/>
            <person name="Steele A.D."/>
            <person name="Gui C."/>
            <person name="Meng S."/>
            <person name="Li G."/>
            <person name="Viehrig K."/>
            <person name="Ye F."/>
            <person name="Su P."/>
            <person name="Kiefer A.F."/>
            <person name="Nichols A."/>
            <person name="Cepeda A.J."/>
            <person name="Yan W."/>
            <person name="Fan B."/>
            <person name="Jiang Y."/>
            <person name="Adhikari A."/>
            <person name="Zheng C.-J."/>
            <person name="Schuster L."/>
            <person name="Cowan T.M."/>
            <person name="Smanski M.J."/>
            <person name="Chevrette M.G."/>
            <person name="De Carvalho L.P.S."/>
            <person name="Shen B."/>
        </authorList>
    </citation>
    <scope>NUCLEOTIDE SEQUENCE [LARGE SCALE GENOMIC DNA]</scope>
    <source>
        <strain evidence="5 6">NPDC048946</strain>
    </source>
</reference>
<comment type="caution">
    <text evidence="5">The sequence shown here is derived from an EMBL/GenBank/DDBJ whole genome shotgun (WGS) entry which is preliminary data.</text>
</comment>
<dbReference type="Proteomes" id="UP001551482">
    <property type="component" value="Unassembled WGS sequence"/>
</dbReference>
<dbReference type="Gene3D" id="3.40.50.720">
    <property type="entry name" value="NAD(P)-binding Rossmann-like Domain"/>
    <property type="match status" value="1"/>
</dbReference>
<evidence type="ECO:0000256" key="3">
    <source>
        <dbReference type="RuleBase" id="RU000363"/>
    </source>
</evidence>
<accession>A0ABV3DJU7</accession>
<feature type="domain" description="Ketoreductase" evidence="4">
    <location>
        <begin position="8"/>
        <end position="191"/>
    </location>
</feature>
<evidence type="ECO:0000259" key="4">
    <source>
        <dbReference type="SMART" id="SM00822"/>
    </source>
</evidence>
<dbReference type="InterPro" id="IPR036291">
    <property type="entry name" value="NAD(P)-bd_dom_sf"/>
</dbReference>
<dbReference type="InterPro" id="IPR002347">
    <property type="entry name" value="SDR_fam"/>
</dbReference>
<evidence type="ECO:0000313" key="5">
    <source>
        <dbReference type="EMBL" id="MEU8136030.1"/>
    </source>
</evidence>
<name>A0ABV3DJU7_9ACTN</name>
<comment type="similarity">
    <text evidence="1 3">Belongs to the short-chain dehydrogenases/reductases (SDR) family.</text>
</comment>
<protein>
    <submittedName>
        <fullName evidence="5">SDR family NAD(P)-dependent oxidoreductase</fullName>
    </submittedName>
</protein>
<keyword evidence="2" id="KW-0560">Oxidoreductase</keyword>
<dbReference type="PANTHER" id="PTHR44196">
    <property type="entry name" value="DEHYDROGENASE/REDUCTASE SDR FAMILY MEMBER 7B"/>
    <property type="match status" value="1"/>
</dbReference>
<dbReference type="SMART" id="SM00822">
    <property type="entry name" value="PKS_KR"/>
    <property type="match status" value="1"/>
</dbReference>
<dbReference type="PRINTS" id="PR00081">
    <property type="entry name" value="GDHRDH"/>
</dbReference>
<proteinExistence type="inferred from homology"/>
<evidence type="ECO:0000256" key="1">
    <source>
        <dbReference type="ARBA" id="ARBA00006484"/>
    </source>
</evidence>
<dbReference type="RefSeq" id="WP_358356245.1">
    <property type="nucleotide sequence ID" value="NZ_JBEZFP010000055.1"/>
</dbReference>
<keyword evidence="6" id="KW-1185">Reference proteome</keyword>
<dbReference type="EMBL" id="JBEZFP010000055">
    <property type="protein sequence ID" value="MEU8136030.1"/>
    <property type="molecule type" value="Genomic_DNA"/>
</dbReference>
<dbReference type="Pfam" id="PF00106">
    <property type="entry name" value="adh_short"/>
    <property type="match status" value="1"/>
</dbReference>
<dbReference type="PRINTS" id="PR00080">
    <property type="entry name" value="SDRFAMILY"/>
</dbReference>
<organism evidence="5 6">
    <name type="scientific">Streptodolium elevatio</name>
    <dbReference type="NCBI Taxonomy" id="3157996"/>
    <lineage>
        <taxon>Bacteria</taxon>
        <taxon>Bacillati</taxon>
        <taxon>Actinomycetota</taxon>
        <taxon>Actinomycetes</taxon>
        <taxon>Kitasatosporales</taxon>
        <taxon>Streptomycetaceae</taxon>
        <taxon>Streptodolium</taxon>
    </lineage>
</organism>
<dbReference type="CDD" id="cd05233">
    <property type="entry name" value="SDR_c"/>
    <property type="match status" value="1"/>
</dbReference>
<dbReference type="PANTHER" id="PTHR44196:SF1">
    <property type="entry name" value="DEHYDROGENASE_REDUCTASE SDR FAMILY MEMBER 7B"/>
    <property type="match status" value="1"/>
</dbReference>
<evidence type="ECO:0000313" key="6">
    <source>
        <dbReference type="Proteomes" id="UP001551482"/>
    </source>
</evidence>
<gene>
    <name evidence="5" type="ORF">AB0C36_21265</name>
</gene>